<protein>
    <submittedName>
        <fullName evidence="2 4">Cystinosin</fullName>
    </submittedName>
</protein>
<name>A0A068WM94_ECHGR</name>
<feature type="region of interest" description="Disordered" evidence="1">
    <location>
        <begin position="54"/>
        <end position="84"/>
    </location>
</feature>
<evidence type="ECO:0000313" key="3">
    <source>
        <dbReference type="Proteomes" id="UP000492820"/>
    </source>
</evidence>
<reference evidence="2 3" key="1">
    <citation type="journal article" date="2013" name="Nature">
        <title>The genomes of four tapeworm species reveal adaptations to parasitism.</title>
        <authorList>
            <person name="Tsai I.J."/>
            <person name="Zarowiecki M."/>
            <person name="Holroyd N."/>
            <person name="Garciarrubio A."/>
            <person name="Sanchez-Flores A."/>
            <person name="Brooks K.L."/>
            <person name="Tracey A."/>
            <person name="Bobes R.J."/>
            <person name="Fragoso G."/>
            <person name="Sciutto E."/>
            <person name="Aslett M."/>
            <person name="Beasley H."/>
            <person name="Bennett H.M."/>
            <person name="Cai J."/>
            <person name="Camicia F."/>
            <person name="Clark R."/>
            <person name="Cucher M."/>
            <person name="De Silva N."/>
            <person name="Day T.A."/>
            <person name="Deplazes P."/>
            <person name="Estrada K."/>
            <person name="Fernandez C."/>
            <person name="Holland P.W."/>
            <person name="Hou J."/>
            <person name="Hu S."/>
            <person name="Huckvale T."/>
            <person name="Hung S.S."/>
            <person name="Kamenetzky L."/>
            <person name="Keane J.A."/>
            <person name="Kiss F."/>
            <person name="Koziol U."/>
            <person name="Lambert O."/>
            <person name="Liu K."/>
            <person name="Luo X."/>
            <person name="Luo Y."/>
            <person name="Macchiaroli N."/>
            <person name="Nichol S."/>
            <person name="Paps J."/>
            <person name="Parkinson J."/>
            <person name="Pouchkina-Stantcheva N."/>
            <person name="Riddiford N."/>
            <person name="Rosenzvit M."/>
            <person name="Salinas G."/>
            <person name="Wasmuth J.D."/>
            <person name="Zamanian M."/>
            <person name="Zheng Y."/>
            <person name="Cai X."/>
            <person name="Soberon X."/>
            <person name="Olson P.D."/>
            <person name="Laclette J.P."/>
            <person name="Brehm K."/>
            <person name="Berriman M."/>
            <person name="Garciarrubio A."/>
            <person name="Bobes R.J."/>
            <person name="Fragoso G."/>
            <person name="Sanchez-Flores A."/>
            <person name="Estrada K."/>
            <person name="Cevallos M.A."/>
            <person name="Morett E."/>
            <person name="Gonzalez V."/>
            <person name="Portillo T."/>
            <person name="Ochoa-Leyva A."/>
            <person name="Jose M.V."/>
            <person name="Sciutto E."/>
            <person name="Landa A."/>
            <person name="Jimenez L."/>
            <person name="Valdes V."/>
            <person name="Carrero J.C."/>
            <person name="Larralde C."/>
            <person name="Morales-Montor J."/>
            <person name="Limon-Lason J."/>
            <person name="Soberon X."/>
            <person name="Laclette J.P."/>
        </authorList>
    </citation>
    <scope>NUCLEOTIDE SEQUENCE [LARGE SCALE GENOMIC DNA]</scope>
</reference>
<evidence type="ECO:0000256" key="1">
    <source>
        <dbReference type="SAM" id="MobiDB-lite"/>
    </source>
</evidence>
<organism evidence="2">
    <name type="scientific">Echinococcus granulosus</name>
    <name type="common">Hydatid tapeworm</name>
    <dbReference type="NCBI Taxonomy" id="6210"/>
    <lineage>
        <taxon>Eukaryota</taxon>
        <taxon>Metazoa</taxon>
        <taxon>Spiralia</taxon>
        <taxon>Lophotrochozoa</taxon>
        <taxon>Platyhelminthes</taxon>
        <taxon>Cestoda</taxon>
        <taxon>Eucestoda</taxon>
        <taxon>Cyclophyllidea</taxon>
        <taxon>Taeniidae</taxon>
        <taxon>Echinococcus</taxon>
        <taxon>Echinococcus granulosus group</taxon>
    </lineage>
</organism>
<gene>
    <name evidence="2" type="ORF">EgrG_000164600</name>
</gene>
<proteinExistence type="predicted"/>
<evidence type="ECO:0000313" key="2">
    <source>
        <dbReference type="EMBL" id="CDS21256.1"/>
    </source>
</evidence>
<sequence>MCVSFRVASATEVNSFFADDWAIVYGSPTKLGLGLLSIAFDCGFFIQHHLYSRKADSTESPVEEANNSMEARLLDESTNAEVNA</sequence>
<dbReference type="EMBL" id="LK028583">
    <property type="protein sequence ID" value="CDS21256.1"/>
    <property type="molecule type" value="Genomic_DNA"/>
</dbReference>
<reference evidence="4" key="3">
    <citation type="submission" date="2020-10" db="UniProtKB">
        <authorList>
            <consortium name="WormBaseParasite"/>
        </authorList>
    </citation>
    <scope>IDENTIFICATION</scope>
</reference>
<reference evidence="2" key="2">
    <citation type="submission" date="2014-06" db="EMBL/GenBank/DDBJ databases">
        <authorList>
            <person name="Aslett M."/>
        </authorList>
    </citation>
    <scope>NUCLEOTIDE SEQUENCE</scope>
</reference>
<accession>A0A068WM94</accession>
<dbReference type="WBParaSite" id="EgrG_000164600">
    <property type="protein sequence ID" value="EgrG_000164600"/>
    <property type="gene ID" value="EgrG_000164600"/>
</dbReference>
<dbReference type="Proteomes" id="UP000492820">
    <property type="component" value="Unassembled WGS sequence"/>
</dbReference>
<evidence type="ECO:0000313" key="4">
    <source>
        <dbReference type="WBParaSite" id="EgrG_000164600"/>
    </source>
</evidence>
<dbReference type="AlphaFoldDB" id="A0A068WM94"/>